<dbReference type="AlphaFoldDB" id="A0A1L6J7Q8"/>
<evidence type="ECO:0000256" key="4">
    <source>
        <dbReference type="SAM" id="Phobius"/>
    </source>
</evidence>
<dbReference type="CDD" id="cd18774">
    <property type="entry name" value="PDC2_HK_sensor"/>
    <property type="match status" value="1"/>
</dbReference>
<dbReference type="Proteomes" id="UP000286681">
    <property type="component" value="Unassembled WGS sequence"/>
</dbReference>
<evidence type="ECO:0000313" key="9">
    <source>
        <dbReference type="Proteomes" id="UP000185161"/>
    </source>
</evidence>
<dbReference type="Gene3D" id="1.10.287.950">
    <property type="entry name" value="Methyl-accepting chemotaxis protein"/>
    <property type="match status" value="1"/>
</dbReference>
<dbReference type="Proteomes" id="UP000185161">
    <property type="component" value="Chromosome"/>
</dbReference>
<dbReference type="SUPFAM" id="SSF58104">
    <property type="entry name" value="Methyl-accepting chemotaxis protein (MCP) signaling domain"/>
    <property type="match status" value="1"/>
</dbReference>
<dbReference type="EMBL" id="QQWO01000001">
    <property type="protein sequence ID" value="RSV08110.1"/>
    <property type="molecule type" value="Genomic_DNA"/>
</dbReference>
<evidence type="ECO:0000259" key="6">
    <source>
        <dbReference type="PROSITE" id="PS50885"/>
    </source>
</evidence>
<dbReference type="Gene3D" id="3.30.450.20">
    <property type="entry name" value="PAS domain"/>
    <property type="match status" value="2"/>
</dbReference>
<name>A0A1L6J7Q8_9SPHN</name>
<dbReference type="InterPro" id="IPR004089">
    <property type="entry name" value="MCPsignal_dom"/>
</dbReference>
<feature type="domain" description="HAMP" evidence="6">
    <location>
        <begin position="397"/>
        <end position="449"/>
    </location>
</feature>
<keyword evidence="9" id="KW-1185">Reference proteome</keyword>
<reference evidence="9" key="2">
    <citation type="submission" date="2016-12" db="EMBL/GenBank/DDBJ databases">
        <title>Whole genome sequencing of Sphingomonas sp. ABOJV.</title>
        <authorList>
            <person name="Conlan S."/>
            <person name="Thomas P.J."/>
            <person name="Mullikin J."/>
            <person name="Palmore T.N."/>
            <person name="Frank K.M."/>
            <person name="Segre J.A."/>
        </authorList>
    </citation>
    <scope>NUCLEOTIDE SEQUENCE [LARGE SCALE GENOMIC DNA]</scope>
    <source>
        <strain evidence="9">ABOJV</strain>
    </source>
</reference>
<dbReference type="OrthoDB" id="5292010at2"/>
<evidence type="ECO:0000259" key="5">
    <source>
        <dbReference type="PROSITE" id="PS50111"/>
    </source>
</evidence>
<dbReference type="SMART" id="SM00304">
    <property type="entry name" value="HAMP"/>
    <property type="match status" value="2"/>
</dbReference>
<feature type="domain" description="HAMP" evidence="6">
    <location>
        <begin position="338"/>
        <end position="390"/>
    </location>
</feature>
<gene>
    <name evidence="7" type="ORF">BRX40_04885</name>
    <name evidence="8" type="ORF">CA257_01125</name>
</gene>
<evidence type="ECO:0000313" key="8">
    <source>
        <dbReference type="EMBL" id="RSV08110.1"/>
    </source>
</evidence>
<proteinExistence type="inferred from homology"/>
<keyword evidence="1" id="KW-0145">Chemotaxis</keyword>
<dbReference type="Gene3D" id="6.10.340.10">
    <property type="match status" value="1"/>
</dbReference>
<keyword evidence="3" id="KW-0807">Transducer</keyword>
<dbReference type="PROSITE" id="PS50111">
    <property type="entry name" value="CHEMOTAXIS_TRANSDUC_2"/>
    <property type="match status" value="1"/>
</dbReference>
<evidence type="ECO:0000313" key="10">
    <source>
        <dbReference type="Proteomes" id="UP000286681"/>
    </source>
</evidence>
<dbReference type="CDD" id="cd12913">
    <property type="entry name" value="PDC1_MCP_like"/>
    <property type="match status" value="1"/>
</dbReference>
<dbReference type="Pfam" id="PF00015">
    <property type="entry name" value="MCPsignal"/>
    <property type="match status" value="1"/>
</dbReference>
<organism evidence="7 9">
    <name type="scientific">Sphingomonas koreensis</name>
    <dbReference type="NCBI Taxonomy" id="93064"/>
    <lineage>
        <taxon>Bacteria</taxon>
        <taxon>Pseudomonadati</taxon>
        <taxon>Pseudomonadota</taxon>
        <taxon>Alphaproteobacteria</taxon>
        <taxon>Sphingomonadales</taxon>
        <taxon>Sphingomonadaceae</taxon>
        <taxon>Sphingomonas</taxon>
    </lineage>
</organism>
<dbReference type="RefSeq" id="WP_075150850.1">
    <property type="nucleotide sequence ID" value="NZ_CP018820.1"/>
</dbReference>
<feature type="transmembrane region" description="Helical" evidence="4">
    <location>
        <begin position="313"/>
        <end position="336"/>
    </location>
</feature>
<dbReference type="Pfam" id="PF22673">
    <property type="entry name" value="MCP-like_PDC_1"/>
    <property type="match status" value="1"/>
</dbReference>
<dbReference type="SMART" id="SM00283">
    <property type="entry name" value="MA"/>
    <property type="match status" value="1"/>
</dbReference>
<evidence type="ECO:0000313" key="7">
    <source>
        <dbReference type="EMBL" id="APR51856.1"/>
    </source>
</evidence>
<protein>
    <submittedName>
        <fullName evidence="7 8">Chemotaxis protein</fullName>
    </submittedName>
</protein>
<sequence length="720" mass="74956">MLSFRRLMIAPKLLTIAGVLIASLFVAGFAVVIVQASNSVSGLSQDSAEAQADAISKQLAGEIGTVDATVRSMSASLATLHRSGVRDRDIAMSVLKPNIDASPLALASWFFEEPLGFDGQAAPGRSGSTPAGAFMPYWIKRDGQVLMEPNVEAGLYSADYYKLSRESGKAALTEPYTYETGGKVITMTSVTYPVVSSGKVIGVAGIDIALTDISTHLNQIKPFGTGRVMLLSQSALWVAHPDAAARMKPYADAGADAVKQALATGETQRIEMQGPDGDIVRTIRPLRLPALNATWAVVMDVPVAALGAPAKHLAWQLVLVGVLVLAAVIAGLFYAVRAIVGRPLGALSVTVDRLAKGEAHSLPYLEREDEIGTLARASDVFRQASEDRARADALAAAEQKQVVDTVSDHLEALAGGDLTTEIDAAFPPAYAALKSNFNKALGALRGLIGKVTESAATIRTGSHEIAGASEDLARRTEASAASLEETSAAVTQIDGRLKATAQAAGRTVARADDAIATVADGREIASETVQAMTRVSESAKGIDDVIEGLDKIAFQTRVLAMNAAVEAGRAGEAGRGFAVVADLVSALAMRAEEEAGRARDQLTAAQHDIVTAVEMVRKVDGALAGISTDVAEVHSLLGQMATDNQAQSTAISQISVAIGTMDQATQQNAAMVEQTSAAARNLTTEVQALSQQAMHFKVDSGSRGGANGRIAKGGVWPVAA</sequence>
<comment type="similarity">
    <text evidence="2">Belongs to the methyl-accepting chemotaxis (MCP) protein family.</text>
</comment>
<keyword evidence="4" id="KW-1133">Transmembrane helix</keyword>
<reference evidence="8 10" key="3">
    <citation type="submission" date="2018-07" db="EMBL/GenBank/DDBJ databases">
        <title>Genomic and Epidemiologic Investigation of an Indolent Hospital Outbreak.</title>
        <authorList>
            <person name="Johnson R.C."/>
            <person name="Deming C."/>
            <person name="Conlan S."/>
            <person name="Zellmer C.J."/>
            <person name="Michelin A.V."/>
            <person name="Lee-Lin S."/>
            <person name="Thomas P.J."/>
            <person name="Park M."/>
            <person name="Weingarten R.A."/>
            <person name="Less J."/>
            <person name="Dekker J.P."/>
            <person name="Frank K.M."/>
            <person name="Musser K.A."/>
            <person name="Mcquiston J.R."/>
            <person name="Henderson D.K."/>
            <person name="Lau A.F."/>
            <person name="Palmore T.N."/>
            <person name="Segre J.A."/>
        </authorList>
    </citation>
    <scope>NUCLEOTIDE SEQUENCE [LARGE SCALE GENOMIC DNA]</scope>
    <source>
        <strain evidence="8 10">SK-NIH.Env10_0317</strain>
    </source>
</reference>
<evidence type="ECO:0000256" key="1">
    <source>
        <dbReference type="ARBA" id="ARBA00022500"/>
    </source>
</evidence>
<dbReference type="GO" id="GO:0016020">
    <property type="term" value="C:membrane"/>
    <property type="evidence" value="ECO:0007669"/>
    <property type="project" value="InterPro"/>
</dbReference>
<reference evidence="7" key="1">
    <citation type="submission" date="2016-12" db="EMBL/GenBank/DDBJ databases">
        <title>Whole genome sequencing of Sphingomonas koreensis.</title>
        <authorList>
            <person name="Conlan S."/>
            <person name="Thomas P.J."/>
            <person name="Mullikin J."/>
            <person name="Palmore T.N."/>
            <person name="Frank K.M."/>
            <person name="Segre J.A."/>
        </authorList>
    </citation>
    <scope>NUCLEOTIDE SEQUENCE</scope>
    <source>
        <strain evidence="7">ABOJV</strain>
    </source>
</reference>
<dbReference type="GeneID" id="44131891"/>
<dbReference type="STRING" id="93064.BRX40_04885"/>
<dbReference type="GO" id="GO:0007165">
    <property type="term" value="P:signal transduction"/>
    <property type="evidence" value="ECO:0007669"/>
    <property type="project" value="UniProtKB-KW"/>
</dbReference>
<dbReference type="InterPro" id="IPR003660">
    <property type="entry name" value="HAMP_dom"/>
</dbReference>
<evidence type="ECO:0000256" key="2">
    <source>
        <dbReference type="ARBA" id="ARBA00029447"/>
    </source>
</evidence>
<keyword evidence="4" id="KW-0472">Membrane</keyword>
<feature type="domain" description="Methyl-accepting transducer" evidence="5">
    <location>
        <begin position="454"/>
        <end position="683"/>
    </location>
</feature>
<dbReference type="PANTHER" id="PTHR43531:SF11">
    <property type="entry name" value="METHYL-ACCEPTING CHEMOTAXIS PROTEIN 3"/>
    <property type="match status" value="1"/>
</dbReference>
<dbReference type="PROSITE" id="PS50885">
    <property type="entry name" value="HAMP"/>
    <property type="match status" value="2"/>
</dbReference>
<evidence type="ECO:0000256" key="3">
    <source>
        <dbReference type="PROSITE-ProRule" id="PRU00284"/>
    </source>
</evidence>
<dbReference type="PANTHER" id="PTHR43531">
    <property type="entry name" value="PROTEIN ICFG"/>
    <property type="match status" value="1"/>
</dbReference>
<dbReference type="InterPro" id="IPR051310">
    <property type="entry name" value="MCP_chemotaxis"/>
</dbReference>
<dbReference type="EMBL" id="CP018820">
    <property type="protein sequence ID" value="APR51856.1"/>
    <property type="molecule type" value="Genomic_DNA"/>
</dbReference>
<dbReference type="GO" id="GO:0006935">
    <property type="term" value="P:chemotaxis"/>
    <property type="evidence" value="ECO:0007669"/>
    <property type="project" value="UniProtKB-KW"/>
</dbReference>
<accession>A0A1L6J7Q8</accession>
<keyword evidence="4" id="KW-0812">Transmembrane</keyword>
<dbReference type="KEGG" id="skr:BRX40_04885"/>